<dbReference type="GO" id="GO:0003964">
    <property type="term" value="F:RNA-directed DNA polymerase activity"/>
    <property type="evidence" value="ECO:0007669"/>
    <property type="project" value="UniProtKB-KW"/>
</dbReference>
<dbReference type="OrthoDB" id="7698997at2759"/>
<reference evidence="1 2" key="1">
    <citation type="submission" date="2015-04" db="EMBL/GenBank/DDBJ databases">
        <title>Lasius niger genome sequencing.</title>
        <authorList>
            <person name="Konorov E.A."/>
            <person name="Nikitin M.A."/>
            <person name="Kirill M.V."/>
            <person name="Chang P."/>
        </authorList>
    </citation>
    <scope>NUCLEOTIDE SEQUENCE [LARGE SCALE GENOMIC DNA]</scope>
    <source>
        <tissue evidence="1">Whole</tissue>
    </source>
</reference>
<gene>
    <name evidence="1" type="ORF">RF55_12983</name>
</gene>
<organism evidence="1 2">
    <name type="scientific">Lasius niger</name>
    <name type="common">Black garden ant</name>
    <dbReference type="NCBI Taxonomy" id="67767"/>
    <lineage>
        <taxon>Eukaryota</taxon>
        <taxon>Metazoa</taxon>
        <taxon>Ecdysozoa</taxon>
        <taxon>Arthropoda</taxon>
        <taxon>Hexapoda</taxon>
        <taxon>Insecta</taxon>
        <taxon>Pterygota</taxon>
        <taxon>Neoptera</taxon>
        <taxon>Endopterygota</taxon>
        <taxon>Hymenoptera</taxon>
        <taxon>Apocrita</taxon>
        <taxon>Aculeata</taxon>
        <taxon>Formicoidea</taxon>
        <taxon>Formicidae</taxon>
        <taxon>Formicinae</taxon>
        <taxon>Lasius</taxon>
        <taxon>Lasius</taxon>
    </lineage>
</organism>
<dbReference type="AlphaFoldDB" id="A0A0J7N4S5"/>
<keyword evidence="2" id="KW-1185">Reference proteome</keyword>
<protein>
    <submittedName>
        <fullName evidence="1">Rna-directed dna polymerase from mobile element jockey-like protein</fullName>
    </submittedName>
</protein>
<comment type="caution">
    <text evidence="1">The sequence shown here is derived from an EMBL/GenBank/DDBJ whole genome shotgun (WGS) entry which is preliminary data.</text>
</comment>
<evidence type="ECO:0000313" key="1">
    <source>
        <dbReference type="EMBL" id="KMQ87670.1"/>
    </source>
</evidence>
<keyword evidence="1" id="KW-0695">RNA-directed DNA polymerase</keyword>
<dbReference type="SUPFAM" id="SSF56219">
    <property type="entry name" value="DNase I-like"/>
    <property type="match status" value="1"/>
</dbReference>
<dbReference type="Proteomes" id="UP000036403">
    <property type="component" value="Unassembled WGS sequence"/>
</dbReference>
<accession>A0A0J7N4S5</accession>
<evidence type="ECO:0000313" key="2">
    <source>
        <dbReference type="Proteomes" id="UP000036403"/>
    </source>
</evidence>
<dbReference type="InterPro" id="IPR036691">
    <property type="entry name" value="Endo/exonu/phosph_ase_sf"/>
</dbReference>
<keyword evidence="1" id="KW-0808">Transferase</keyword>
<dbReference type="EMBL" id="LBMM01010106">
    <property type="protein sequence ID" value="KMQ87670.1"/>
    <property type="molecule type" value="Genomic_DNA"/>
</dbReference>
<name>A0A0J7N4S5_LASNI</name>
<proteinExistence type="predicted"/>
<keyword evidence="1" id="KW-0548">Nucleotidyltransferase</keyword>
<dbReference type="PaxDb" id="67767-A0A0J7N4S5"/>
<sequence length="342" mass="39548">MNLKILNVVNILGYKYSTDENGKRKRTSNVKMPLRLFELAFEKNEDVGNIYALNVLCNQKVTTGYHYTKDYTKDRSTEPKRANCGQGHTANYRGCMIAVELQRLRDKARKEGTSTYWPSDPNKCPDVIDMFICKGLSTSFTKVEGSLDLSSDHTPIVLTLSETVITEPPALALTNRMTDWDGFSVYLENSIVLNVPLKIKEQLENNVKLFTEQLQQAAKKFTPELKQRIPRKNYSLETKQLILDKRRARRKWQLTRHPADKTVFNNLSQQLKRLNDIKNEGITSYLENLTDDKDTNYLLWKATKRIRRPIINAPPIKKTNNAWARSKQEKADVHAEHLEKVF</sequence>